<evidence type="ECO:0000313" key="3">
    <source>
        <dbReference type="Proteomes" id="UP001300502"/>
    </source>
</evidence>
<accession>A0AAV9I6K3</accession>
<protein>
    <submittedName>
        <fullName evidence="2">Uncharacterized protein</fullName>
    </submittedName>
</protein>
<dbReference type="AlphaFoldDB" id="A0AAV9I6K3"/>
<organism evidence="2 3">
    <name type="scientific">Galdieria yellowstonensis</name>
    <dbReference type="NCBI Taxonomy" id="3028027"/>
    <lineage>
        <taxon>Eukaryota</taxon>
        <taxon>Rhodophyta</taxon>
        <taxon>Bangiophyceae</taxon>
        <taxon>Galdieriales</taxon>
        <taxon>Galdieriaceae</taxon>
        <taxon>Galdieria</taxon>
    </lineage>
</organism>
<keyword evidence="3" id="KW-1185">Reference proteome</keyword>
<feature type="region of interest" description="Disordered" evidence="1">
    <location>
        <begin position="200"/>
        <end position="260"/>
    </location>
</feature>
<evidence type="ECO:0000256" key="1">
    <source>
        <dbReference type="SAM" id="MobiDB-lite"/>
    </source>
</evidence>
<feature type="compositionally biased region" description="Basic and acidic residues" evidence="1">
    <location>
        <begin position="205"/>
        <end position="246"/>
    </location>
</feature>
<sequence>MEEEWWQGETELKPEDIVDSIKTDSKVDEWRKQLIEQLLEDRLVAALKEESERVAALQVTGLVEKGVRWDAALQRDVLQRVRREIRKSLVFQRFREELKAKLSTSPWREDLKQLCARCLKNKESLSIVETGNHCSENDIISNNKEEPVDKEMFSSELIDVENCVETIPKTETLMKLEEMDSNQLESEDTNRTNCVEQSLQTMDSESEKWNEKVEHPPSIEPVHLSETRIEERADLELSHSSEEKQHVRSKLSRGSKSTQRKDVKFVDQGAVAQALGNKMNGRKVKLLRFTEKGQMKWLSAQVLEYEEESQQHKVRTEEGEEDWILFSKENVLLLK</sequence>
<comment type="caution">
    <text evidence="2">The sequence shown here is derived from an EMBL/GenBank/DDBJ whole genome shotgun (WGS) entry which is preliminary data.</text>
</comment>
<dbReference type="Proteomes" id="UP001300502">
    <property type="component" value="Unassembled WGS sequence"/>
</dbReference>
<name>A0AAV9I6K3_9RHOD</name>
<dbReference type="EMBL" id="JANCYU010000011">
    <property type="protein sequence ID" value="KAK4523129.1"/>
    <property type="molecule type" value="Genomic_DNA"/>
</dbReference>
<gene>
    <name evidence="2" type="ORF">GAYE_PCTG36G1020</name>
</gene>
<proteinExistence type="predicted"/>
<evidence type="ECO:0000313" key="2">
    <source>
        <dbReference type="EMBL" id="KAK4523129.1"/>
    </source>
</evidence>
<reference evidence="2 3" key="1">
    <citation type="submission" date="2022-07" db="EMBL/GenBank/DDBJ databases">
        <title>Genome-wide signatures of adaptation to extreme environments.</title>
        <authorList>
            <person name="Cho C.H."/>
            <person name="Yoon H.S."/>
        </authorList>
    </citation>
    <scope>NUCLEOTIDE SEQUENCE [LARGE SCALE GENOMIC DNA]</scope>
    <source>
        <strain evidence="2 3">108.79 E11</strain>
    </source>
</reference>